<comment type="caution">
    <text evidence="1">The sequence shown here is derived from an EMBL/GenBank/DDBJ whole genome shotgun (WGS) entry which is preliminary data.</text>
</comment>
<reference evidence="1 2" key="1">
    <citation type="submission" date="2017-01" db="EMBL/GenBank/DDBJ databases">
        <title>The cable genome- insights into the physiology and evolution of filamentous bacteria capable of sulfide oxidation via long distance electron transfer.</title>
        <authorList>
            <person name="Schreiber L."/>
            <person name="Bjerg J.T."/>
            <person name="Boggild A."/>
            <person name="Van De Vossenberg J."/>
            <person name="Meysman F."/>
            <person name="Nielsen L.P."/>
            <person name="Schramm A."/>
            <person name="Kjeldsen K.U."/>
        </authorList>
    </citation>
    <scope>NUCLEOTIDE SEQUENCE [LARGE SCALE GENOMIC DNA]</scope>
    <source>
        <strain evidence="1">MCF</strain>
    </source>
</reference>
<keyword evidence="2" id="KW-1185">Reference proteome</keyword>
<name>A0A3S3QKL8_9BACT</name>
<dbReference type="EMBL" id="MTKO01000041">
    <property type="protein sequence ID" value="RWX47090.1"/>
    <property type="molecule type" value="Genomic_DNA"/>
</dbReference>
<gene>
    <name evidence="1" type="ORF">H206_00130</name>
</gene>
<evidence type="ECO:0000313" key="1">
    <source>
        <dbReference type="EMBL" id="RWX47090.1"/>
    </source>
</evidence>
<sequence>MEQHSPQRKLEVKELKITYEGIETKWTKMTPKSLRKKVTQIQEYTQSDPQKAIQEISKIYLRHRELPILNNYLNLSYQAIGDTENVDKITVKTYKSFPRYLFAKTNYAHTCLRKGEMDKFEEIFEYQSDLQALYPEREVFHYTEFLAFMSAWAFYYYKIGADKASMACYKSMKVVDAEHHTTRTTKVLIHRTWLLWLMDKIFGKNSVDKQISEAFKDKAKQVSPSKYSYKL</sequence>
<proteinExistence type="predicted"/>
<evidence type="ECO:0000313" key="2">
    <source>
        <dbReference type="Proteomes" id="UP000287853"/>
    </source>
</evidence>
<dbReference type="Proteomes" id="UP000287853">
    <property type="component" value="Unassembled WGS sequence"/>
</dbReference>
<protein>
    <submittedName>
        <fullName evidence="1">Uncharacterized protein</fullName>
    </submittedName>
</protein>
<dbReference type="SUPFAM" id="SSF48452">
    <property type="entry name" value="TPR-like"/>
    <property type="match status" value="1"/>
</dbReference>
<dbReference type="AlphaFoldDB" id="A0A3S3QKL8"/>
<dbReference type="InterPro" id="IPR011990">
    <property type="entry name" value="TPR-like_helical_dom_sf"/>
</dbReference>
<accession>A0A3S3QKL8</accession>
<organism evidence="1 2">
    <name type="scientific">Candidatus Electrothrix aarhusensis</name>
    <dbReference type="NCBI Taxonomy" id="1859131"/>
    <lineage>
        <taxon>Bacteria</taxon>
        <taxon>Pseudomonadati</taxon>
        <taxon>Thermodesulfobacteriota</taxon>
        <taxon>Desulfobulbia</taxon>
        <taxon>Desulfobulbales</taxon>
        <taxon>Desulfobulbaceae</taxon>
        <taxon>Candidatus Electrothrix</taxon>
    </lineage>
</organism>